<evidence type="ECO:0000313" key="2">
    <source>
        <dbReference type="EMBL" id="XAM18166.1"/>
    </source>
</evidence>
<reference evidence="2 3" key="1">
    <citation type="submission" date="2024-02" db="EMBL/GenBank/DDBJ databases">
        <title>Genome and pathogenicity analysis of Helicobacter mastomyrinus isolated from mice.</title>
        <authorList>
            <person name="Zhu L."/>
        </authorList>
    </citation>
    <scope>NUCLEOTIDE SEQUENCE [LARGE SCALE GENOMIC DNA]</scope>
    <source>
        <strain evidence="2 3">Hm-17</strain>
    </source>
</reference>
<protein>
    <submittedName>
        <fullName evidence="2">Uncharacterized protein</fullName>
    </submittedName>
</protein>
<evidence type="ECO:0000313" key="3">
    <source>
        <dbReference type="Proteomes" id="UP001434737"/>
    </source>
</evidence>
<organism evidence="2 3">
    <name type="scientific">Helicobacter mastomyrinus</name>
    <dbReference type="NCBI Taxonomy" id="287948"/>
    <lineage>
        <taxon>Bacteria</taxon>
        <taxon>Pseudomonadati</taxon>
        <taxon>Campylobacterota</taxon>
        <taxon>Epsilonproteobacteria</taxon>
        <taxon>Campylobacterales</taxon>
        <taxon>Helicobacteraceae</taxon>
        <taxon>Helicobacter</taxon>
    </lineage>
</organism>
<feature type="region of interest" description="Disordered" evidence="1">
    <location>
        <begin position="92"/>
        <end position="139"/>
    </location>
</feature>
<proteinExistence type="predicted"/>
<dbReference type="EMBL" id="CP145316">
    <property type="protein sequence ID" value="XAM18166.1"/>
    <property type="molecule type" value="Genomic_DNA"/>
</dbReference>
<evidence type="ECO:0000256" key="1">
    <source>
        <dbReference type="SAM" id="MobiDB-lite"/>
    </source>
</evidence>
<feature type="compositionally biased region" description="Polar residues" evidence="1">
    <location>
        <begin position="130"/>
        <end position="139"/>
    </location>
</feature>
<name>A0ABZ3F4X4_9HELI</name>
<feature type="compositionally biased region" description="Basic residues" evidence="1">
    <location>
        <begin position="119"/>
        <end position="129"/>
    </location>
</feature>
<gene>
    <name evidence="2" type="ORF">V3I05_00280</name>
</gene>
<feature type="compositionally biased region" description="Basic and acidic residues" evidence="1">
    <location>
        <begin position="92"/>
        <end position="118"/>
    </location>
</feature>
<keyword evidence="3" id="KW-1185">Reference proteome</keyword>
<dbReference type="Proteomes" id="UP001434737">
    <property type="component" value="Chromosome"/>
</dbReference>
<accession>A0ABZ3F4X4</accession>
<dbReference type="RefSeq" id="WP_343353652.1">
    <property type="nucleotide sequence ID" value="NZ_CP145316.1"/>
</dbReference>
<sequence length="139" mass="16711">MSTANNTELYTQTLKEWYNERNTQYPYEMQNNAHLYIAKRQYIYEIVRNLRAYRDNNNFSKYNASLYAQRKRCEADIRAALQAKAQRAKELEAQKAREARAKEKAEQKAQQKRIDNRIRQARFRDRKKLAQTQSALELE</sequence>